<evidence type="ECO:0000313" key="3">
    <source>
        <dbReference type="EMBL" id="CTQ68905.1"/>
    </source>
</evidence>
<dbReference type="Proteomes" id="UP000049983">
    <property type="component" value="Unassembled WGS sequence"/>
</dbReference>
<keyword evidence="1" id="KW-0812">Transmembrane</keyword>
<dbReference type="OrthoDB" id="280680at2"/>
<keyword evidence="2" id="KW-0732">Signal</keyword>
<feature type="chain" id="PRO_5009787920" description="VPLPA-CTERM protein sorting domain-containing protein" evidence="2">
    <location>
        <begin position="25"/>
        <end position="258"/>
    </location>
</feature>
<dbReference type="RefSeq" id="WP_144436196.1">
    <property type="nucleotide sequence ID" value="NZ_CANKXR010000021.1"/>
</dbReference>
<reference evidence="4" key="1">
    <citation type="submission" date="2015-07" db="EMBL/GenBank/DDBJ databases">
        <authorList>
            <person name="Rodrigo-Torres Lidia"/>
            <person name="Arahal R.David."/>
        </authorList>
    </citation>
    <scope>NUCLEOTIDE SEQUENCE [LARGE SCALE GENOMIC DNA]</scope>
    <source>
        <strain evidence="4">CECT 5096</strain>
    </source>
</reference>
<sequence>MLRSFTMGVTLLFAGTIVPATVQAGPVNGTGLVTPEVIFGSGNANGAFTGVNANNVELGLRGKLRYNNSGLPENTFNYDGDRTYTFSPASSNAPSNRSAFNFEWSINSNVSGIGTRNLTDLTYLLQVDLDPGSGTSFQSFDPINTLFADHALGNNSTANGAGVSDLFLYSAIVGNYNVAQNSWNLGFSTLFPGIADPQAEGLYTINLSAALNGDVLASTSIDIVYGVTPVPVPAALPLLAGGLGLLGFVAQRRRQRQH</sequence>
<keyword evidence="1" id="KW-0472">Membrane</keyword>
<dbReference type="EMBL" id="CXWC01000004">
    <property type="protein sequence ID" value="CTQ68905.1"/>
    <property type="molecule type" value="Genomic_DNA"/>
</dbReference>
<dbReference type="GeneID" id="97669352"/>
<proteinExistence type="predicted"/>
<feature type="signal peptide" evidence="2">
    <location>
        <begin position="1"/>
        <end position="24"/>
    </location>
</feature>
<evidence type="ECO:0000313" key="4">
    <source>
        <dbReference type="Proteomes" id="UP000049983"/>
    </source>
</evidence>
<protein>
    <recommendedName>
        <fullName evidence="5">VPLPA-CTERM protein sorting domain-containing protein</fullName>
    </recommendedName>
</protein>
<keyword evidence="1" id="KW-1133">Transmembrane helix</keyword>
<evidence type="ECO:0008006" key="5">
    <source>
        <dbReference type="Google" id="ProtNLM"/>
    </source>
</evidence>
<feature type="transmembrane region" description="Helical" evidence="1">
    <location>
        <begin position="230"/>
        <end position="250"/>
    </location>
</feature>
<accession>A0A0M7A1N9</accession>
<name>A0A0M7A1N9_9HYPH</name>
<keyword evidence="4" id="KW-1185">Reference proteome</keyword>
<dbReference type="AlphaFoldDB" id="A0A0M7A1N9"/>
<evidence type="ECO:0000256" key="2">
    <source>
        <dbReference type="SAM" id="SignalP"/>
    </source>
</evidence>
<organism evidence="3 4">
    <name type="scientific">Roseibium album</name>
    <dbReference type="NCBI Taxonomy" id="311410"/>
    <lineage>
        <taxon>Bacteria</taxon>
        <taxon>Pseudomonadati</taxon>
        <taxon>Pseudomonadota</taxon>
        <taxon>Alphaproteobacteria</taxon>
        <taxon>Hyphomicrobiales</taxon>
        <taxon>Stappiaceae</taxon>
        <taxon>Roseibium</taxon>
    </lineage>
</organism>
<evidence type="ECO:0000256" key="1">
    <source>
        <dbReference type="SAM" id="Phobius"/>
    </source>
</evidence>
<gene>
    <name evidence="3" type="ORF">LA5096_01951</name>
</gene>